<feature type="domain" description="TRP C-terminal" evidence="2">
    <location>
        <begin position="149"/>
        <end position="321"/>
    </location>
</feature>
<sequence length="402" mass="45492">MQIGLSFLLTFGGIDFPPVFSALANMFGFVNFDFLSLELIQALIAAEVNFCGVAVGMGVQLTTFLASIPFAFWLICALKRPTPGKRAEFFDYSIFLAVITCFVVYPTISLRIMKIFKMRTFGQHIVMEADWRISIDDPDYAQCRMWGGVFIFLYVLGIPAIFFGLLWVYARPLNTEVHITDQRAEKAVRAEQTALRRFGILYQKYLPECWWWELLELIRKAVLTGGLIFIRPGTVSQIWASLLIAMIFLLAVTFFTPYRDFRDTFVTTACQLCTFLTLLCILALRTNLDEEGLLSTGILNAALIVLMVLPLLLAAWLFHANASDLLQARRQMLKNLPAILKDEGLDEKAPPRPSLLRRFCRSCCSCCSRCCACCSCCCLSLGKLLGRQRVRHCSECDRFSDV</sequence>
<keyword evidence="1" id="KW-1133">Transmembrane helix</keyword>
<dbReference type="Pfam" id="PF06011">
    <property type="entry name" value="TRP"/>
    <property type="match status" value="1"/>
</dbReference>
<reference evidence="3" key="1">
    <citation type="submission" date="2021-01" db="EMBL/GenBank/DDBJ databases">
        <authorList>
            <person name="Corre E."/>
            <person name="Pelletier E."/>
            <person name="Niang G."/>
            <person name="Scheremetjew M."/>
            <person name="Finn R."/>
            <person name="Kale V."/>
            <person name="Holt S."/>
            <person name="Cochrane G."/>
            <person name="Meng A."/>
            <person name="Brown T."/>
            <person name="Cohen L."/>
        </authorList>
    </citation>
    <scope>NUCLEOTIDE SEQUENCE</scope>
    <source>
        <strain evidence="3">CCMP281</strain>
    </source>
</reference>
<keyword evidence="1" id="KW-0812">Transmembrane</keyword>
<keyword evidence="1" id="KW-0472">Membrane</keyword>
<accession>A0A7S3B3M9</accession>
<evidence type="ECO:0000313" key="3">
    <source>
        <dbReference type="EMBL" id="CAE0122480.1"/>
    </source>
</evidence>
<gene>
    <name evidence="3" type="ORF">HERI1096_LOCUS23181</name>
</gene>
<dbReference type="PANTHER" id="PTHR11319">
    <property type="entry name" value="G PROTEIN-COUPLED RECEPTOR-RELATED"/>
    <property type="match status" value="1"/>
</dbReference>
<protein>
    <recommendedName>
        <fullName evidence="2">TRP C-terminal domain-containing protein</fullName>
    </recommendedName>
</protein>
<feature type="transmembrane region" description="Helical" evidence="1">
    <location>
        <begin position="238"/>
        <end position="258"/>
    </location>
</feature>
<feature type="transmembrane region" description="Helical" evidence="1">
    <location>
        <begin position="145"/>
        <end position="169"/>
    </location>
</feature>
<dbReference type="InterPro" id="IPR010308">
    <property type="entry name" value="TRP_C"/>
</dbReference>
<feature type="transmembrane region" description="Helical" evidence="1">
    <location>
        <begin position="264"/>
        <end position="284"/>
    </location>
</feature>
<dbReference type="EMBL" id="HBHX01041801">
    <property type="protein sequence ID" value="CAE0122480.1"/>
    <property type="molecule type" value="Transcribed_RNA"/>
</dbReference>
<dbReference type="AlphaFoldDB" id="A0A7S3B3M9"/>
<evidence type="ECO:0000256" key="1">
    <source>
        <dbReference type="SAM" id="Phobius"/>
    </source>
</evidence>
<feature type="transmembrane region" description="Helical" evidence="1">
    <location>
        <begin position="57"/>
        <end position="77"/>
    </location>
</feature>
<feature type="transmembrane region" description="Helical" evidence="1">
    <location>
        <begin position="296"/>
        <end position="318"/>
    </location>
</feature>
<feature type="transmembrane region" description="Helical" evidence="1">
    <location>
        <begin position="89"/>
        <end position="108"/>
    </location>
</feature>
<organism evidence="3">
    <name type="scientific">Haptolina ericina</name>
    <dbReference type="NCBI Taxonomy" id="156174"/>
    <lineage>
        <taxon>Eukaryota</taxon>
        <taxon>Haptista</taxon>
        <taxon>Haptophyta</taxon>
        <taxon>Prymnesiophyceae</taxon>
        <taxon>Prymnesiales</taxon>
        <taxon>Prymnesiaceae</taxon>
        <taxon>Haptolina</taxon>
    </lineage>
</organism>
<evidence type="ECO:0000259" key="2">
    <source>
        <dbReference type="Pfam" id="PF06011"/>
    </source>
</evidence>
<proteinExistence type="predicted"/>
<dbReference type="PANTHER" id="PTHR11319:SF35">
    <property type="entry name" value="OUTER MEMBRANE PROTEIN PMPC-RELATED"/>
    <property type="match status" value="1"/>
</dbReference>
<name>A0A7S3B3M9_9EUKA</name>